<dbReference type="EMBL" id="JH159154">
    <property type="protein sequence ID" value="EGZ19026.1"/>
    <property type="molecule type" value="Genomic_DNA"/>
</dbReference>
<dbReference type="PANTHER" id="PTHR42648">
    <property type="entry name" value="TRANSPOSASE, PUTATIVE-RELATED"/>
    <property type="match status" value="1"/>
</dbReference>
<feature type="region of interest" description="Disordered" evidence="1">
    <location>
        <begin position="156"/>
        <end position="175"/>
    </location>
</feature>
<keyword evidence="5" id="KW-1185">Reference proteome</keyword>
<dbReference type="PANTHER" id="PTHR42648:SF28">
    <property type="entry name" value="TRANSPOSON-ENCODED PROTEIN WITH RIBONUCLEASE H-LIKE AND RETROVIRUS ZINC FINGER-LIKE DOMAINS"/>
    <property type="match status" value="1"/>
</dbReference>
<name>G4ZDU7_PHYSP</name>
<proteinExistence type="predicted"/>
<evidence type="ECO:0000256" key="1">
    <source>
        <dbReference type="SAM" id="MobiDB-lite"/>
    </source>
</evidence>
<protein>
    <recommendedName>
        <fullName evidence="3">Retroviral polymerase SH3-like domain-containing protein</fullName>
    </recommendedName>
</protein>
<evidence type="ECO:0000256" key="2">
    <source>
        <dbReference type="SAM" id="SignalP"/>
    </source>
</evidence>
<evidence type="ECO:0000259" key="3">
    <source>
        <dbReference type="Pfam" id="PF25597"/>
    </source>
</evidence>
<dbReference type="Pfam" id="PF25597">
    <property type="entry name" value="SH3_retrovirus"/>
    <property type="match status" value="1"/>
</dbReference>
<accession>G4ZDU7</accession>
<sequence length="175" mass="19480">MARCMIFASGLALNFWGDAVQYAACILDRTPTSANPSRASPLEMLTGVQPQLADIVVFGSACTAYRDPGKKAWKPRAEVGMIIGKDDESKGYKVYLPHDRIVIVTQHVQNVETLNAPGNEQLQAQLRREGTPNLVVLCRNGRRLFVGRREWLPAARVKRGQSAARGRRPRGQRRQ</sequence>
<dbReference type="KEGG" id="psoj:PHYSODRAFT_301448"/>
<dbReference type="RefSeq" id="XP_009528084.1">
    <property type="nucleotide sequence ID" value="XM_009529789.1"/>
</dbReference>
<dbReference type="GeneID" id="20642016"/>
<feature type="domain" description="Retroviral polymerase SH3-like" evidence="3">
    <location>
        <begin position="65"/>
        <end position="121"/>
    </location>
</feature>
<feature type="chain" id="PRO_5003472089" description="Retroviral polymerase SH3-like domain-containing protein" evidence="2">
    <location>
        <begin position="20"/>
        <end position="175"/>
    </location>
</feature>
<gene>
    <name evidence="4" type="ORF">PHYSODRAFT_301448</name>
</gene>
<evidence type="ECO:0000313" key="4">
    <source>
        <dbReference type="EMBL" id="EGZ19026.1"/>
    </source>
</evidence>
<dbReference type="Proteomes" id="UP000002640">
    <property type="component" value="Unassembled WGS sequence"/>
</dbReference>
<feature type="signal peptide" evidence="2">
    <location>
        <begin position="1"/>
        <end position="19"/>
    </location>
</feature>
<dbReference type="InterPro" id="IPR039537">
    <property type="entry name" value="Retrotran_Ty1/copia-like"/>
</dbReference>
<dbReference type="InParanoid" id="G4ZDU7"/>
<dbReference type="STRING" id="1094619.G4ZDU7"/>
<reference evidence="4 5" key="1">
    <citation type="journal article" date="2006" name="Science">
        <title>Phytophthora genome sequences uncover evolutionary origins and mechanisms of pathogenesis.</title>
        <authorList>
            <person name="Tyler B.M."/>
            <person name="Tripathy S."/>
            <person name="Zhang X."/>
            <person name="Dehal P."/>
            <person name="Jiang R.H."/>
            <person name="Aerts A."/>
            <person name="Arredondo F.D."/>
            <person name="Baxter L."/>
            <person name="Bensasson D."/>
            <person name="Beynon J.L."/>
            <person name="Chapman J."/>
            <person name="Damasceno C.M."/>
            <person name="Dorrance A.E."/>
            <person name="Dou D."/>
            <person name="Dickerman A.W."/>
            <person name="Dubchak I.L."/>
            <person name="Garbelotto M."/>
            <person name="Gijzen M."/>
            <person name="Gordon S.G."/>
            <person name="Govers F."/>
            <person name="Grunwald N.J."/>
            <person name="Huang W."/>
            <person name="Ivors K.L."/>
            <person name="Jones R.W."/>
            <person name="Kamoun S."/>
            <person name="Krampis K."/>
            <person name="Lamour K.H."/>
            <person name="Lee M.K."/>
            <person name="McDonald W.H."/>
            <person name="Medina M."/>
            <person name="Meijer H.J."/>
            <person name="Nordberg E.K."/>
            <person name="Maclean D.J."/>
            <person name="Ospina-Giraldo M.D."/>
            <person name="Morris P.F."/>
            <person name="Phuntumart V."/>
            <person name="Putnam N.H."/>
            <person name="Rash S."/>
            <person name="Rose J.K."/>
            <person name="Sakihama Y."/>
            <person name="Salamov A.A."/>
            <person name="Savidor A."/>
            <person name="Scheuring C.F."/>
            <person name="Smith B.M."/>
            <person name="Sobral B.W."/>
            <person name="Terry A."/>
            <person name="Torto-Alalibo T.A."/>
            <person name="Win J."/>
            <person name="Xu Z."/>
            <person name="Zhang H."/>
            <person name="Grigoriev I.V."/>
            <person name="Rokhsar D.S."/>
            <person name="Boore J.L."/>
        </authorList>
    </citation>
    <scope>NUCLEOTIDE SEQUENCE [LARGE SCALE GENOMIC DNA]</scope>
    <source>
        <strain evidence="4 5">P6497</strain>
    </source>
</reference>
<keyword evidence="2" id="KW-0732">Signal</keyword>
<evidence type="ECO:0000313" key="5">
    <source>
        <dbReference type="Proteomes" id="UP000002640"/>
    </source>
</evidence>
<dbReference type="AlphaFoldDB" id="G4ZDU7"/>
<dbReference type="InterPro" id="IPR057670">
    <property type="entry name" value="SH3_retrovirus"/>
</dbReference>
<feature type="compositionally biased region" description="Basic residues" evidence="1">
    <location>
        <begin position="165"/>
        <end position="175"/>
    </location>
</feature>
<organism evidence="4 5">
    <name type="scientific">Phytophthora sojae (strain P6497)</name>
    <name type="common">Soybean stem and root rot agent</name>
    <name type="synonym">Phytophthora megasperma f. sp. glycines</name>
    <dbReference type="NCBI Taxonomy" id="1094619"/>
    <lineage>
        <taxon>Eukaryota</taxon>
        <taxon>Sar</taxon>
        <taxon>Stramenopiles</taxon>
        <taxon>Oomycota</taxon>
        <taxon>Peronosporomycetes</taxon>
        <taxon>Peronosporales</taxon>
        <taxon>Peronosporaceae</taxon>
        <taxon>Phytophthora</taxon>
    </lineage>
</organism>